<reference evidence="2 3" key="1">
    <citation type="submission" date="2024-03" db="EMBL/GenBank/DDBJ databases">
        <title>Novel Streptomyces species of biotechnological and ecological value are a feature of Machair soil.</title>
        <authorList>
            <person name="Prole J.R."/>
            <person name="Goodfellow M."/>
            <person name="Allenby N."/>
            <person name="Ward A.C."/>
        </authorList>
    </citation>
    <scope>NUCLEOTIDE SEQUENCE [LARGE SCALE GENOMIC DNA]</scope>
    <source>
        <strain evidence="2 3">MS1.HAVA.3</strain>
    </source>
</reference>
<dbReference type="SUPFAM" id="SSF51735">
    <property type="entry name" value="NAD(P)-binding Rossmann-fold domains"/>
    <property type="match status" value="1"/>
</dbReference>
<name>A0ABU8UBQ4_9ACTN</name>
<dbReference type="Proteomes" id="UP001382904">
    <property type="component" value="Unassembled WGS sequence"/>
</dbReference>
<proteinExistence type="predicted"/>
<accession>A0ABU8UBQ4</accession>
<evidence type="ECO:0000313" key="3">
    <source>
        <dbReference type="Proteomes" id="UP001382904"/>
    </source>
</evidence>
<evidence type="ECO:0000259" key="1">
    <source>
        <dbReference type="Pfam" id="PF01370"/>
    </source>
</evidence>
<gene>
    <name evidence="2" type="ORF">WKI68_32750</name>
</gene>
<evidence type="ECO:0000313" key="2">
    <source>
        <dbReference type="EMBL" id="MEJ8644754.1"/>
    </source>
</evidence>
<dbReference type="Pfam" id="PF01370">
    <property type="entry name" value="Epimerase"/>
    <property type="match status" value="1"/>
</dbReference>
<keyword evidence="3" id="KW-1185">Reference proteome</keyword>
<protein>
    <submittedName>
        <fullName evidence="2">NAD-dependent epimerase/dehydratase family protein</fullName>
    </submittedName>
</protein>
<dbReference type="EMBL" id="JBBKAM010000002">
    <property type="protein sequence ID" value="MEJ8644754.1"/>
    <property type="molecule type" value="Genomic_DNA"/>
</dbReference>
<sequence>MSLHVITGAGVIGTTTARLLADAGEQVRVITRSGGGPEHPLVERVAADVTDTVRLTGLLRGARTLYNAAAPAYQDWRTAFAPLAVSLLAAAEGTGTDYVMLGNVYGYGPVDGPLTPDLPMKPTSDKGRVRAAMWEEALAAHRAGRVRVAEVRASDFLGAGALSPSP</sequence>
<comment type="caution">
    <text evidence="2">The sequence shown here is derived from an EMBL/GenBank/DDBJ whole genome shotgun (WGS) entry which is preliminary data.</text>
</comment>
<dbReference type="InterPro" id="IPR001509">
    <property type="entry name" value="Epimerase_deHydtase"/>
</dbReference>
<dbReference type="InterPro" id="IPR036291">
    <property type="entry name" value="NAD(P)-bd_dom_sf"/>
</dbReference>
<organism evidence="2 3">
    <name type="scientific">Streptomyces caledonius</name>
    <dbReference type="NCBI Taxonomy" id="3134107"/>
    <lineage>
        <taxon>Bacteria</taxon>
        <taxon>Bacillati</taxon>
        <taxon>Actinomycetota</taxon>
        <taxon>Actinomycetes</taxon>
        <taxon>Kitasatosporales</taxon>
        <taxon>Streptomycetaceae</taxon>
        <taxon>Streptomyces</taxon>
    </lineage>
</organism>
<feature type="domain" description="NAD-dependent epimerase/dehydratase" evidence="1">
    <location>
        <begin position="5"/>
        <end position="160"/>
    </location>
</feature>
<dbReference type="Gene3D" id="3.40.50.720">
    <property type="entry name" value="NAD(P)-binding Rossmann-like Domain"/>
    <property type="match status" value="1"/>
</dbReference>